<gene>
    <name evidence="1" type="ORF">FVB9532_02850</name>
</gene>
<evidence type="ECO:0000313" key="2">
    <source>
        <dbReference type="Proteomes" id="UP000356253"/>
    </source>
</evidence>
<sequence length="300" mass="33946">MKEEKLIQKWLDGELSPEEKRELEQFEAFKDYQKIDAAAQYFKAPKFDAATTYTNIQAQKEKENTRTNWLANISKIAAVLIIGFLAYTFLFQDSLTEVSTQIATSENISLPDNSQVNVNAASYFAFNENQWKQKREVQLKGEAYFKVAKGEKFTVVTPLGNVSVKGTQFNVKQRNNIFVVSCYEGLVEVTTAKDTILLPAGKEYRKINGSSLVENISAQTPSWIAGESNFTSTPLKEVFNELERQYNIKVHLKNLTFDADRTFTGSFVHNNLQQALKAITIPFNLTYKIEGSSVSIIKSE</sequence>
<evidence type="ECO:0000313" key="1">
    <source>
        <dbReference type="EMBL" id="VVV01558.1"/>
    </source>
</evidence>
<reference evidence="1" key="1">
    <citation type="submission" date="2019-09" db="EMBL/GenBank/DDBJ databases">
        <authorList>
            <person name="Rodrigo-Torres L."/>
            <person name="Arahal R. D."/>
            <person name="Lucena T."/>
        </authorList>
    </citation>
    <scope>NUCLEOTIDE SEQUENCE</scope>
    <source>
        <strain evidence="1">ISS653</strain>
    </source>
</reference>
<accession>A0AC61YBN2</accession>
<protein>
    <submittedName>
        <fullName evidence="1">Uncharacterized protein</fullName>
    </submittedName>
</protein>
<dbReference type="Proteomes" id="UP000356253">
    <property type="component" value="Unassembled WGS sequence"/>
</dbReference>
<keyword evidence="2" id="KW-1185">Reference proteome</keyword>
<organism evidence="1 2">
    <name type="scientific">Mesonia oceanica</name>
    <dbReference type="NCBI Taxonomy" id="2687242"/>
    <lineage>
        <taxon>Bacteria</taxon>
        <taxon>Pseudomonadati</taxon>
        <taxon>Bacteroidota</taxon>
        <taxon>Flavobacteriia</taxon>
        <taxon>Flavobacteriales</taxon>
        <taxon>Flavobacteriaceae</taxon>
        <taxon>Mesonia</taxon>
    </lineage>
</organism>
<proteinExistence type="predicted"/>
<comment type="caution">
    <text evidence="1">The sequence shown here is derived from an EMBL/GenBank/DDBJ whole genome shotgun (WGS) entry which is preliminary data.</text>
</comment>
<dbReference type="EMBL" id="CABVMM010000011">
    <property type="protein sequence ID" value="VVV01558.1"/>
    <property type="molecule type" value="Genomic_DNA"/>
</dbReference>
<name>A0AC61YBN2_9FLAO</name>